<dbReference type="PANTHER" id="PTHR32194">
    <property type="entry name" value="METALLOPROTEASE TLDD"/>
    <property type="match status" value="1"/>
</dbReference>
<dbReference type="PANTHER" id="PTHR32194:SF2">
    <property type="entry name" value="PROTEASOME SUBUNIT BETA TYPE-1"/>
    <property type="match status" value="1"/>
</dbReference>
<dbReference type="Gene3D" id="3.60.20.10">
    <property type="entry name" value="Glutamine Phosphoribosylpyrophosphate, subunit 1, domain 1"/>
    <property type="match status" value="1"/>
</dbReference>
<evidence type="ECO:0000313" key="9">
    <source>
        <dbReference type="EMBL" id="CAF0835370.1"/>
    </source>
</evidence>
<protein>
    <recommendedName>
        <fullName evidence="16">Proteasome subunit beta</fullName>
    </recommendedName>
</protein>
<dbReference type="FunFam" id="3.60.20.10:FF:000027">
    <property type="entry name" value="Proteasome subunit beta type-6"/>
    <property type="match status" value="1"/>
</dbReference>
<dbReference type="EMBL" id="CAJNOM010000005">
    <property type="protein sequence ID" value="CAF0755168.1"/>
    <property type="molecule type" value="Genomic_DNA"/>
</dbReference>
<evidence type="ECO:0000313" key="5">
    <source>
        <dbReference type="EMBL" id="CAF0723432.1"/>
    </source>
</evidence>
<dbReference type="EMBL" id="CAJNOG010000090">
    <property type="protein sequence ID" value="CAF0925843.1"/>
    <property type="molecule type" value="Genomic_DNA"/>
</dbReference>
<keyword evidence="14" id="KW-1185">Reference proteome</keyword>
<keyword evidence="2" id="KW-0963">Cytoplasm</keyword>
<dbReference type="GO" id="GO:0051603">
    <property type="term" value="P:proteolysis involved in protein catabolic process"/>
    <property type="evidence" value="ECO:0007669"/>
    <property type="project" value="InterPro"/>
</dbReference>
<keyword evidence="3" id="KW-0647">Proteasome</keyword>
<evidence type="ECO:0000313" key="14">
    <source>
        <dbReference type="Proteomes" id="UP000663832"/>
    </source>
</evidence>
<dbReference type="InterPro" id="IPR029055">
    <property type="entry name" value="Ntn_hydrolases_N"/>
</dbReference>
<dbReference type="OrthoDB" id="268479at2759"/>
<name>A0A818NRT3_9BILA</name>
<reference evidence="12" key="1">
    <citation type="submission" date="2021-02" db="EMBL/GenBank/DDBJ databases">
        <authorList>
            <person name="Nowell W R."/>
        </authorList>
    </citation>
    <scope>NUCLEOTIDE SEQUENCE</scope>
</reference>
<dbReference type="GO" id="GO:0005839">
    <property type="term" value="C:proteasome core complex"/>
    <property type="evidence" value="ECO:0007669"/>
    <property type="project" value="InterPro"/>
</dbReference>
<evidence type="ECO:0000256" key="3">
    <source>
        <dbReference type="ARBA" id="ARBA00022942"/>
    </source>
</evidence>
<dbReference type="EMBL" id="CAJOAY010000265">
    <property type="protein sequence ID" value="CAF3609339.1"/>
    <property type="molecule type" value="Genomic_DNA"/>
</dbReference>
<dbReference type="AlphaFoldDB" id="A0A818NRT3"/>
<dbReference type="EMBL" id="CAJNOI010000001">
    <property type="protein sequence ID" value="CAF0723432.1"/>
    <property type="molecule type" value="Genomic_DNA"/>
</dbReference>
<dbReference type="Proteomes" id="UP000663832">
    <property type="component" value="Unassembled WGS sequence"/>
</dbReference>
<evidence type="ECO:0000313" key="12">
    <source>
        <dbReference type="EMBL" id="CAF3609339.1"/>
    </source>
</evidence>
<dbReference type="GO" id="GO:0005737">
    <property type="term" value="C:cytoplasm"/>
    <property type="evidence" value="ECO:0007669"/>
    <property type="project" value="TreeGrafter"/>
</dbReference>
<accession>A0A818NRT3</accession>
<dbReference type="InterPro" id="IPR023333">
    <property type="entry name" value="Proteasome_suB-type"/>
</dbReference>
<evidence type="ECO:0000313" key="15">
    <source>
        <dbReference type="Proteomes" id="UP000663881"/>
    </source>
</evidence>
<dbReference type="EMBL" id="CAJNOE010000056">
    <property type="protein sequence ID" value="CAF0828192.1"/>
    <property type="molecule type" value="Genomic_DNA"/>
</dbReference>
<evidence type="ECO:0000313" key="6">
    <source>
        <dbReference type="EMBL" id="CAF0755168.1"/>
    </source>
</evidence>
<evidence type="ECO:0000313" key="10">
    <source>
        <dbReference type="EMBL" id="CAF0925843.1"/>
    </source>
</evidence>
<dbReference type="Pfam" id="PF00227">
    <property type="entry name" value="Proteasome"/>
    <property type="match status" value="1"/>
</dbReference>
<evidence type="ECO:0000313" key="8">
    <source>
        <dbReference type="EMBL" id="CAF0828192.1"/>
    </source>
</evidence>
<dbReference type="EMBL" id="CAJNON010000007">
    <property type="protein sequence ID" value="CAF0756032.1"/>
    <property type="molecule type" value="Genomic_DNA"/>
</dbReference>
<dbReference type="EMBL" id="CAJNOM010000024">
    <property type="protein sequence ID" value="CAF0835370.1"/>
    <property type="molecule type" value="Genomic_DNA"/>
</dbReference>
<evidence type="ECO:0000313" key="13">
    <source>
        <dbReference type="EMBL" id="CAF3616189.1"/>
    </source>
</evidence>
<evidence type="ECO:0000256" key="2">
    <source>
        <dbReference type="ARBA" id="ARBA00022490"/>
    </source>
</evidence>
<proteinExistence type="predicted"/>
<evidence type="ECO:0000313" key="11">
    <source>
        <dbReference type="EMBL" id="CAF3570369.1"/>
    </source>
</evidence>
<dbReference type="Proteomes" id="UP000663868">
    <property type="component" value="Unassembled WGS sequence"/>
</dbReference>
<dbReference type="Proteomes" id="UP000663845">
    <property type="component" value="Unassembled WGS sequence"/>
</dbReference>
<gene>
    <name evidence="5" type="ORF">BJG266_LOCUS542</name>
    <name evidence="8" type="ORF">IZO911_LOCUS8384</name>
    <name evidence="10" type="ORF">JYZ213_LOCUS11883</name>
    <name evidence="13" type="ORF">KXQ929_LOCUS5906</name>
    <name evidence="12" type="ORF">OKA104_LOCUS7037</name>
    <name evidence="11" type="ORF">OXD698_LOCUS4876</name>
    <name evidence="6" type="ORF">QVE165_LOCUS1732</name>
    <name evidence="9" type="ORF">QVE165_LOCUS6015</name>
    <name evidence="7" type="ORF">VCS650_LOCUS1531</name>
</gene>
<keyword evidence="4" id="KW-0539">Nucleus</keyword>
<dbReference type="SUPFAM" id="SSF56235">
    <property type="entry name" value="N-terminal nucleophile aminohydrolases (Ntn hydrolases)"/>
    <property type="match status" value="1"/>
</dbReference>
<evidence type="ECO:0008006" key="16">
    <source>
        <dbReference type="Google" id="ProtNLM"/>
    </source>
</evidence>
<evidence type="ECO:0000256" key="4">
    <source>
        <dbReference type="ARBA" id="ARBA00023242"/>
    </source>
</evidence>
<sequence length="219" mass="24445">MVKQHGWYPYEFQSGTTVAIAGDDYVVVASDTRLTENYSILSRTHSNVYKMHNNSLLLSTGFLGDVLTLKKTLEGRIKSYEYTHNKPISTPALAQMISIMMYGRRFFPYYTNTAVAGLDSEGKGCIFGFDPVGSMTPERYTCEGSAMPLLLPILDSYMLGKNSTKPGPVKRTKEEIVKMVKDIYMAGCERHVELGDGVVIHVLTKDKGIETDVHALRKD</sequence>
<evidence type="ECO:0000256" key="1">
    <source>
        <dbReference type="ARBA" id="ARBA00004123"/>
    </source>
</evidence>
<dbReference type="Proteomes" id="UP000663891">
    <property type="component" value="Unassembled WGS sequence"/>
</dbReference>
<dbReference type="Proteomes" id="UP000663877">
    <property type="component" value="Unassembled WGS sequence"/>
</dbReference>
<dbReference type="EMBL" id="CAJOAZ010000191">
    <property type="protein sequence ID" value="CAF3570369.1"/>
    <property type="molecule type" value="Genomic_DNA"/>
</dbReference>
<dbReference type="GO" id="GO:0005634">
    <property type="term" value="C:nucleus"/>
    <property type="evidence" value="ECO:0007669"/>
    <property type="project" value="UniProtKB-SubCell"/>
</dbReference>
<dbReference type="EMBL" id="CAJOBB010000222">
    <property type="protein sequence ID" value="CAF3616189.1"/>
    <property type="molecule type" value="Genomic_DNA"/>
</dbReference>
<comment type="subcellular location">
    <subcellularLocation>
        <location evidence="1">Nucleus</location>
    </subcellularLocation>
</comment>
<dbReference type="Proteomes" id="UP000663860">
    <property type="component" value="Unassembled WGS sequence"/>
</dbReference>
<organism evidence="12 15">
    <name type="scientific">Adineta steineri</name>
    <dbReference type="NCBI Taxonomy" id="433720"/>
    <lineage>
        <taxon>Eukaryota</taxon>
        <taxon>Metazoa</taxon>
        <taxon>Spiralia</taxon>
        <taxon>Gnathifera</taxon>
        <taxon>Rotifera</taxon>
        <taxon>Eurotatoria</taxon>
        <taxon>Bdelloidea</taxon>
        <taxon>Adinetida</taxon>
        <taxon>Adinetidae</taxon>
        <taxon>Adineta</taxon>
    </lineage>
</organism>
<comment type="caution">
    <text evidence="12">The sequence shown here is derived from an EMBL/GenBank/DDBJ whole genome shotgun (WGS) entry which is preliminary data.</text>
</comment>
<evidence type="ECO:0000313" key="7">
    <source>
        <dbReference type="EMBL" id="CAF0756032.1"/>
    </source>
</evidence>
<dbReference type="PROSITE" id="PS51476">
    <property type="entry name" value="PROTEASOME_BETA_2"/>
    <property type="match status" value="1"/>
</dbReference>
<dbReference type="InterPro" id="IPR001353">
    <property type="entry name" value="Proteasome_sua/b"/>
</dbReference>
<dbReference type="Proteomes" id="UP000663844">
    <property type="component" value="Unassembled WGS sequence"/>
</dbReference>
<dbReference type="Proteomes" id="UP000663881">
    <property type="component" value="Unassembled WGS sequence"/>
</dbReference>